<feature type="compositionally biased region" description="Polar residues" evidence="1">
    <location>
        <begin position="338"/>
        <end position="352"/>
    </location>
</feature>
<keyword evidence="3" id="KW-1185">Reference proteome</keyword>
<evidence type="ECO:0000313" key="3">
    <source>
        <dbReference type="Proteomes" id="UP000193648"/>
    </source>
</evidence>
<dbReference type="STRING" id="64571.A0A1Y2GJP1"/>
<feature type="region of interest" description="Disordered" evidence="1">
    <location>
        <begin position="1"/>
        <end position="65"/>
    </location>
</feature>
<feature type="compositionally biased region" description="Polar residues" evidence="1">
    <location>
        <begin position="486"/>
        <end position="502"/>
    </location>
</feature>
<dbReference type="InParanoid" id="A0A1Y2GJP1"/>
<feature type="compositionally biased region" description="Low complexity" evidence="1">
    <location>
        <begin position="398"/>
        <end position="419"/>
    </location>
</feature>
<name>A0A1Y2GJP1_9FUNG</name>
<feature type="region of interest" description="Disordered" evidence="1">
    <location>
        <begin position="869"/>
        <end position="941"/>
    </location>
</feature>
<dbReference type="EMBL" id="MCFF01000024">
    <property type="protein sequence ID" value="ORZ12960.1"/>
    <property type="molecule type" value="Genomic_DNA"/>
</dbReference>
<organism evidence="2 3">
    <name type="scientific">Lobosporangium transversale</name>
    <dbReference type="NCBI Taxonomy" id="64571"/>
    <lineage>
        <taxon>Eukaryota</taxon>
        <taxon>Fungi</taxon>
        <taxon>Fungi incertae sedis</taxon>
        <taxon>Mucoromycota</taxon>
        <taxon>Mortierellomycotina</taxon>
        <taxon>Mortierellomycetes</taxon>
        <taxon>Mortierellales</taxon>
        <taxon>Mortierellaceae</taxon>
        <taxon>Lobosporangium</taxon>
    </lineage>
</organism>
<dbReference type="RefSeq" id="XP_021880309.1">
    <property type="nucleotide sequence ID" value="XM_022031112.1"/>
</dbReference>
<feature type="region of interest" description="Disordered" evidence="1">
    <location>
        <begin position="450"/>
        <end position="568"/>
    </location>
</feature>
<reference evidence="2 3" key="1">
    <citation type="submission" date="2016-07" db="EMBL/GenBank/DDBJ databases">
        <title>Pervasive Adenine N6-methylation of Active Genes in Fungi.</title>
        <authorList>
            <consortium name="DOE Joint Genome Institute"/>
            <person name="Mondo S.J."/>
            <person name="Dannebaum R.O."/>
            <person name="Kuo R.C."/>
            <person name="Labutti K."/>
            <person name="Haridas S."/>
            <person name="Kuo A."/>
            <person name="Salamov A."/>
            <person name="Ahrendt S.R."/>
            <person name="Lipzen A."/>
            <person name="Sullivan W."/>
            <person name="Andreopoulos W.B."/>
            <person name="Clum A."/>
            <person name="Lindquist E."/>
            <person name="Daum C."/>
            <person name="Ramamoorthy G.K."/>
            <person name="Gryganskyi A."/>
            <person name="Culley D."/>
            <person name="Magnuson J.K."/>
            <person name="James T.Y."/>
            <person name="O'Malley M.A."/>
            <person name="Stajich J.E."/>
            <person name="Spatafora J.W."/>
            <person name="Visel A."/>
            <person name="Grigoriev I.V."/>
        </authorList>
    </citation>
    <scope>NUCLEOTIDE SEQUENCE [LARGE SCALE GENOMIC DNA]</scope>
    <source>
        <strain evidence="2 3">NRRL 3116</strain>
    </source>
</reference>
<feature type="compositionally biased region" description="Low complexity" evidence="1">
    <location>
        <begin position="793"/>
        <end position="802"/>
    </location>
</feature>
<dbReference type="OrthoDB" id="2014201at2759"/>
<dbReference type="GeneID" id="33572953"/>
<comment type="caution">
    <text evidence="2">The sequence shown here is derived from an EMBL/GenBank/DDBJ whole genome shotgun (WGS) entry which is preliminary data.</text>
</comment>
<feature type="compositionally biased region" description="Low complexity" evidence="1">
    <location>
        <begin position="503"/>
        <end position="536"/>
    </location>
</feature>
<feature type="compositionally biased region" description="Low complexity" evidence="1">
    <location>
        <begin position="775"/>
        <end position="787"/>
    </location>
</feature>
<feature type="compositionally biased region" description="Basic and acidic residues" evidence="1">
    <location>
        <begin position="11"/>
        <end position="20"/>
    </location>
</feature>
<gene>
    <name evidence="2" type="ORF">BCR41DRAFT_98366</name>
</gene>
<evidence type="ECO:0000313" key="2">
    <source>
        <dbReference type="EMBL" id="ORZ12960.1"/>
    </source>
</evidence>
<feature type="compositionally biased region" description="Polar residues" evidence="1">
    <location>
        <begin position="549"/>
        <end position="567"/>
    </location>
</feature>
<dbReference type="AlphaFoldDB" id="A0A1Y2GJP1"/>
<feature type="region of interest" description="Disordered" evidence="1">
    <location>
        <begin position="775"/>
        <end position="804"/>
    </location>
</feature>
<evidence type="ECO:0000256" key="1">
    <source>
        <dbReference type="SAM" id="MobiDB-lite"/>
    </source>
</evidence>
<protein>
    <submittedName>
        <fullName evidence="2">Uncharacterized protein</fullName>
    </submittedName>
</protein>
<sequence>MYYPNAWDLPEDPRKTHPEMKPVPLVIEDTTNGEDTPVPSGKGKPVFPWETPTDSNAPKSPRMPTRRYYNYAATAEGQRRQKKLEEIKRLELEEAALEQIRHQEYARYEQNRRKEEAHEQMTGSQAFENFRLVNAWDIDRGVQLSILRQTEKRRPRSRKSSAGGIRKGYGLEDMLAYEARQRQEQYEAEIVRKRLEEEERWAKEQEEARIKEEELRLEKIRLAKLARMRALQRQKQQEESSYTFRNAWDPPNVSLVKKKLRIEDDEIDIALPLRQDRRTTRDISWFGGAGATNKEPTNITAIQRAGGRAAAAVAAAVGTAGIAIATENRSGIVHRSTESATDTAVTNTTEKNAQPGRTRAGQATKGSEGQLSTVTGSHTTVGGAERSSTQDNIVGRKSSTTATSTAALSSSSISSASSTVKMTTPGSYRFVRTTVITTITRRKFKDGVEVSSTSNTSTVGGEKMFEIPAGPRSGSYFGKEGRRAVTLSSTQGASRLTSDAQVTSAQQEQRTTTQSQTTTNKSSSAVTNASVTSSDSRSQRSDETESTEVSASLQKVGHKTTTMTSKAVSKMESETESSHFISTNTQVSGSMFEVEAGGFRRQQNGGSSLQIDTKSPILKRNEREEEAVEVQDRQKLLDLREKNASATAAAEAMEVLSRYPQATSRFGGARTISSTITSSSRHSTGGVLYANDPNLPRHSVLTSTSMTSKGKAPKALALHTATSSDSEEDVLYQGQDLDELEYFGERYTQTNLPLGSPYMPSTPLAPSFHRYGASASGYSSRAGSRPTTPGPGTPSRLGPGTPKLLSKKPFEFKLNPNNISAVMPSAQQTAPLDTGFSNYRIEWNWKELLGKKPRHWTAEAGEEYYDPYNALSTHGSQADSDEDRHILESSSESESDEDDIHSQHGKSGSEASSGKIGPRGSSPSFTMGGDNDFTRESGFVIRGGKIARRRSSMVLDRREL</sequence>
<feature type="compositionally biased region" description="Low complexity" evidence="1">
    <location>
        <begin position="372"/>
        <end position="383"/>
    </location>
</feature>
<proteinExistence type="predicted"/>
<feature type="compositionally biased region" description="Low complexity" evidence="1">
    <location>
        <begin position="450"/>
        <end position="462"/>
    </location>
</feature>
<dbReference type="Proteomes" id="UP000193648">
    <property type="component" value="Unassembled WGS sequence"/>
</dbReference>
<accession>A0A1Y2GJP1</accession>
<feature type="region of interest" description="Disordered" evidence="1">
    <location>
        <begin position="333"/>
        <end position="422"/>
    </location>
</feature>